<protein>
    <submittedName>
        <fullName evidence="1">Uncharacterized protein</fullName>
    </submittedName>
</protein>
<evidence type="ECO:0000313" key="1">
    <source>
        <dbReference type="EMBL" id="CAD9049074.1"/>
    </source>
</evidence>
<dbReference type="AlphaFoldDB" id="A0A7S1JN70"/>
<dbReference type="EMBL" id="HBGB01007256">
    <property type="protein sequence ID" value="CAD9049074.1"/>
    <property type="molecule type" value="Transcribed_RNA"/>
</dbReference>
<reference evidence="1" key="1">
    <citation type="submission" date="2021-01" db="EMBL/GenBank/DDBJ databases">
        <authorList>
            <person name="Corre E."/>
            <person name="Pelletier E."/>
            <person name="Niang G."/>
            <person name="Scheremetjew M."/>
            <person name="Finn R."/>
            <person name="Kale V."/>
            <person name="Holt S."/>
            <person name="Cochrane G."/>
            <person name="Meng A."/>
            <person name="Brown T."/>
            <person name="Cohen L."/>
        </authorList>
    </citation>
    <scope>NUCLEOTIDE SEQUENCE</scope>
    <source>
        <strain evidence="1">CCMP3346</strain>
    </source>
</reference>
<name>A0A7S1JN70_9ALVE</name>
<sequence length="144" mass="15820">MRAARVCVYGRQPTERIHTHIHTIQSGYTDQPSATWLLSLASCALDHSLQRPGGEWCRVQVVTEGQQLVAHTHRAGSLQGRHGTLLPVLVFLCTYGIPVSCTVCEARGGEGEREEVFLLCIAAGFSRPRVQAAIDLFYPSNPHV</sequence>
<organism evidence="1">
    <name type="scientific">Vitrella brassicaformis</name>
    <dbReference type="NCBI Taxonomy" id="1169539"/>
    <lineage>
        <taxon>Eukaryota</taxon>
        <taxon>Sar</taxon>
        <taxon>Alveolata</taxon>
        <taxon>Colpodellida</taxon>
        <taxon>Vitrellaceae</taxon>
        <taxon>Vitrella</taxon>
    </lineage>
</organism>
<gene>
    <name evidence="1" type="ORF">VBRA1451_LOCUS4132</name>
</gene>
<proteinExistence type="predicted"/>
<accession>A0A7S1JN70</accession>